<dbReference type="Proteomes" id="UP000198367">
    <property type="component" value="Chromosome"/>
</dbReference>
<accession>A0A220UHW9</accession>
<feature type="region of interest" description="Disordered" evidence="1">
    <location>
        <begin position="106"/>
        <end position="136"/>
    </location>
</feature>
<proteinExistence type="predicted"/>
<evidence type="ECO:0008006" key="4">
    <source>
        <dbReference type="Google" id="ProtNLM"/>
    </source>
</evidence>
<name>A0A220UHW9_9GAMM</name>
<feature type="compositionally biased region" description="Basic and acidic residues" evidence="1">
    <location>
        <begin position="109"/>
        <end position="123"/>
    </location>
</feature>
<evidence type="ECO:0000256" key="1">
    <source>
        <dbReference type="SAM" id="MobiDB-lite"/>
    </source>
</evidence>
<sequence length="136" mass="15243">MNKSTLALLSVVALGHVLLTGCVSQRDTMISQGYPQAYAEGFDDGCHSGNNAGGSLFDQFKKDVRRFETDKEYAQGWSDAYKQCESQQLAIQRQTQLSIEQQQLNQQKKLNDQKQKEQLEKNALKGVNTKGLESIK</sequence>
<dbReference type="AlphaFoldDB" id="A0A220UHW9"/>
<dbReference type="PROSITE" id="PS51257">
    <property type="entry name" value="PROKAR_LIPOPROTEIN"/>
    <property type="match status" value="1"/>
</dbReference>
<protein>
    <recommendedName>
        <fullName evidence="4">Lipoprotein</fullName>
    </recommendedName>
</protein>
<evidence type="ECO:0000313" key="2">
    <source>
        <dbReference type="EMBL" id="ASK67778.1"/>
    </source>
</evidence>
<dbReference type="EMBL" id="CP022358">
    <property type="protein sequence ID" value="ASK67778.1"/>
    <property type="molecule type" value="Genomic_DNA"/>
</dbReference>
<dbReference type="RefSeq" id="WP_089066830.1">
    <property type="nucleotide sequence ID" value="NZ_CP022358.1"/>
</dbReference>
<gene>
    <name evidence="2" type="ORF">CF168_02320</name>
</gene>
<organism evidence="2 3">
    <name type="scientific">Shewanella bicestrii</name>
    <dbReference type="NCBI Taxonomy" id="2018305"/>
    <lineage>
        <taxon>Bacteria</taxon>
        <taxon>Pseudomonadati</taxon>
        <taxon>Pseudomonadota</taxon>
        <taxon>Gammaproteobacteria</taxon>
        <taxon>Alteromonadales</taxon>
        <taxon>Shewanellaceae</taxon>
        <taxon>Shewanella</taxon>
    </lineage>
</organism>
<evidence type="ECO:0000313" key="3">
    <source>
        <dbReference type="Proteomes" id="UP000198367"/>
    </source>
</evidence>
<dbReference type="KEGG" id="sbj:CF168_02320"/>
<reference evidence="2 3" key="1">
    <citation type="submission" date="2017-07" db="EMBL/GenBank/DDBJ databases">
        <title>Phenotypical and genomic characterization of a clinical isolate of Shewanella bicestrii sp. nov. producing an extended-spectrum beta-lactamase and a new oxacillinase variant.</title>
        <authorList>
            <person name="Jousset A.B."/>
            <person name="Bonnin R.A."/>
            <person name="Girlich D."/>
            <person name="Dabos L."/>
            <person name="Potron A."/>
            <person name="Dortet L."/>
            <person name="Glaser P."/>
            <person name="Naas T."/>
        </authorList>
    </citation>
    <scope>NUCLEOTIDE SEQUENCE [LARGE SCALE GENOMIC DNA]</scope>
    <source>
        <strain evidence="2 3">JAB-1</strain>
    </source>
</reference>
<keyword evidence="3" id="KW-1185">Reference proteome</keyword>